<dbReference type="Gramene" id="C.cajan_37862.t">
    <property type="protein sequence ID" value="C.cajan_37862.t"/>
    <property type="gene ID" value="C.cajan_37862"/>
</dbReference>
<proteinExistence type="predicted"/>
<name>A0A151R283_CAJCA</name>
<gene>
    <name evidence="2" type="ORF">KK1_042174</name>
</gene>
<dbReference type="Proteomes" id="UP000075243">
    <property type="component" value="Unassembled WGS sequence"/>
</dbReference>
<organism evidence="2 3">
    <name type="scientific">Cajanus cajan</name>
    <name type="common">Pigeon pea</name>
    <name type="synonym">Cajanus indicus</name>
    <dbReference type="NCBI Taxonomy" id="3821"/>
    <lineage>
        <taxon>Eukaryota</taxon>
        <taxon>Viridiplantae</taxon>
        <taxon>Streptophyta</taxon>
        <taxon>Embryophyta</taxon>
        <taxon>Tracheophyta</taxon>
        <taxon>Spermatophyta</taxon>
        <taxon>Magnoliopsida</taxon>
        <taxon>eudicotyledons</taxon>
        <taxon>Gunneridae</taxon>
        <taxon>Pentapetalae</taxon>
        <taxon>rosids</taxon>
        <taxon>fabids</taxon>
        <taxon>Fabales</taxon>
        <taxon>Fabaceae</taxon>
        <taxon>Papilionoideae</taxon>
        <taxon>50 kb inversion clade</taxon>
        <taxon>NPAAA clade</taxon>
        <taxon>indigoferoid/millettioid clade</taxon>
        <taxon>Phaseoleae</taxon>
        <taxon>Cajanus</taxon>
    </lineage>
</organism>
<feature type="non-terminal residue" evidence="2">
    <location>
        <position position="1"/>
    </location>
</feature>
<keyword evidence="3" id="KW-1185">Reference proteome</keyword>
<dbReference type="EMBL" id="KQ484179">
    <property type="protein sequence ID" value="KYP36708.1"/>
    <property type="molecule type" value="Genomic_DNA"/>
</dbReference>
<dbReference type="PANTHER" id="PTHR33018">
    <property type="entry name" value="OS10G0338966 PROTEIN-RELATED"/>
    <property type="match status" value="1"/>
</dbReference>
<evidence type="ECO:0000313" key="2">
    <source>
        <dbReference type="EMBL" id="KYP36708.1"/>
    </source>
</evidence>
<evidence type="ECO:0000313" key="3">
    <source>
        <dbReference type="Proteomes" id="UP000075243"/>
    </source>
</evidence>
<reference evidence="2" key="1">
    <citation type="journal article" date="2012" name="Nat. Biotechnol.">
        <title>Draft genome sequence of pigeonpea (Cajanus cajan), an orphan legume crop of resource-poor farmers.</title>
        <authorList>
            <person name="Varshney R.K."/>
            <person name="Chen W."/>
            <person name="Li Y."/>
            <person name="Bharti A.K."/>
            <person name="Saxena R.K."/>
            <person name="Schlueter J.A."/>
            <person name="Donoghue M.T."/>
            <person name="Azam S."/>
            <person name="Fan G."/>
            <person name="Whaley A.M."/>
            <person name="Farmer A.D."/>
            <person name="Sheridan J."/>
            <person name="Iwata A."/>
            <person name="Tuteja R."/>
            <person name="Penmetsa R.V."/>
            <person name="Wu W."/>
            <person name="Upadhyaya H.D."/>
            <person name="Yang S.P."/>
            <person name="Shah T."/>
            <person name="Saxena K.B."/>
            <person name="Michael T."/>
            <person name="McCombie W.R."/>
            <person name="Yang B."/>
            <person name="Zhang G."/>
            <person name="Yang H."/>
            <person name="Wang J."/>
            <person name="Spillane C."/>
            <person name="Cook D.R."/>
            <person name="May G.D."/>
            <person name="Xu X."/>
            <person name="Jackson S.A."/>
        </authorList>
    </citation>
    <scope>NUCLEOTIDE SEQUENCE [LARGE SCALE GENOMIC DNA]</scope>
</reference>
<dbReference type="PANTHER" id="PTHR33018:SF34">
    <property type="entry name" value="OS02G0472350 PROTEIN"/>
    <property type="match status" value="1"/>
</dbReference>
<protein>
    <submittedName>
        <fullName evidence="2">Retrovirus-related Pol polyprotein from transposon TNT 1-94</fullName>
    </submittedName>
</protein>
<sequence>KLVGLKSHDCHVLMQQFLPVEILEQQAKEGSFVSHGRQDILTVAIGKPEHTGRVRAAGKGHNLQTYFGRQSTSHSSTSVDQLVELKVSQVVETLKEDMQRQMKEEMQRQLQEYMQSFSQQFQQTTLVTKPVVEHLSTKGSCAAIDPTTTGINPNTSNQCEAQLQAHIQAHQKGLLPEASMGFISLRSPSLFLPLCLSPHYLVTLYPLFVTRIGKKAMDDEYDALINNKTWEFVSRPPNVNVIRSMWIFSHKDKSDGSFERHKARLVGDGKTQQVGVDCGETFSPVVRPATIRIVLRLALSKAWSIHQLDVKNAFLHGELKETVYMHQPLGFRDPNRPNHVCLLKKSLYGL</sequence>
<accession>A0A151R283</accession>
<evidence type="ECO:0000259" key="1">
    <source>
        <dbReference type="Pfam" id="PF07727"/>
    </source>
</evidence>
<dbReference type="Pfam" id="PF07727">
    <property type="entry name" value="RVT_2"/>
    <property type="match status" value="1"/>
</dbReference>
<feature type="domain" description="Reverse transcriptase Ty1/copia-type" evidence="1">
    <location>
        <begin position="227"/>
        <end position="350"/>
    </location>
</feature>
<dbReference type="AlphaFoldDB" id="A0A151R283"/>
<dbReference type="InterPro" id="IPR013103">
    <property type="entry name" value="RVT_2"/>
</dbReference>